<reference evidence="8 9" key="1">
    <citation type="submission" date="2018-02" db="EMBL/GenBank/DDBJ databases">
        <title>The genomes of Aspergillus section Nigri reveals drivers in fungal speciation.</title>
        <authorList>
            <consortium name="DOE Joint Genome Institute"/>
            <person name="Vesth T.C."/>
            <person name="Nybo J."/>
            <person name="Theobald S."/>
            <person name="Brandl J."/>
            <person name="Frisvad J.C."/>
            <person name="Nielsen K.F."/>
            <person name="Lyhne E.K."/>
            <person name="Kogle M.E."/>
            <person name="Kuo A."/>
            <person name="Riley R."/>
            <person name="Clum A."/>
            <person name="Nolan M."/>
            <person name="Lipzen A."/>
            <person name="Salamov A."/>
            <person name="Henrissat B."/>
            <person name="Wiebenga A."/>
            <person name="De vries R.P."/>
            <person name="Grigoriev I.V."/>
            <person name="Mortensen U.H."/>
            <person name="Andersen M.R."/>
            <person name="Baker S.E."/>
        </authorList>
    </citation>
    <scope>NUCLEOTIDE SEQUENCE [LARGE SCALE GENOMIC DNA]</scope>
    <source>
        <strain evidence="8 9">CBS 101889</strain>
    </source>
</reference>
<dbReference type="GeneID" id="37201495"/>
<feature type="transmembrane region" description="Helical" evidence="6">
    <location>
        <begin position="16"/>
        <end position="38"/>
    </location>
</feature>
<evidence type="ECO:0000313" key="9">
    <source>
        <dbReference type="Proteomes" id="UP000248961"/>
    </source>
</evidence>
<dbReference type="PANTHER" id="PTHR33048">
    <property type="entry name" value="PTH11-LIKE INTEGRAL MEMBRANE PROTEIN (AFU_ORTHOLOGUE AFUA_5G11245)"/>
    <property type="match status" value="1"/>
</dbReference>
<dbReference type="PANTHER" id="PTHR33048:SF47">
    <property type="entry name" value="INTEGRAL MEMBRANE PROTEIN-RELATED"/>
    <property type="match status" value="1"/>
</dbReference>
<feature type="transmembrane region" description="Helical" evidence="6">
    <location>
        <begin position="131"/>
        <end position="153"/>
    </location>
</feature>
<keyword evidence="2 6" id="KW-0812">Transmembrane</keyword>
<comment type="subcellular location">
    <subcellularLocation>
        <location evidence="1">Membrane</location>
        <topology evidence="1">Multi-pass membrane protein</topology>
    </subcellularLocation>
</comment>
<proteinExistence type="inferred from homology"/>
<evidence type="ECO:0000256" key="2">
    <source>
        <dbReference type="ARBA" id="ARBA00022692"/>
    </source>
</evidence>
<dbReference type="InterPro" id="IPR049326">
    <property type="entry name" value="Rhodopsin_dom_fungi"/>
</dbReference>
<gene>
    <name evidence="8" type="ORF">BO97DRAFT_427504</name>
</gene>
<keyword evidence="9" id="KW-1185">Reference proteome</keyword>
<feature type="transmembrane region" description="Helical" evidence="6">
    <location>
        <begin position="50"/>
        <end position="70"/>
    </location>
</feature>
<evidence type="ECO:0000256" key="5">
    <source>
        <dbReference type="ARBA" id="ARBA00038359"/>
    </source>
</evidence>
<evidence type="ECO:0000256" key="3">
    <source>
        <dbReference type="ARBA" id="ARBA00022989"/>
    </source>
</evidence>
<evidence type="ECO:0000256" key="4">
    <source>
        <dbReference type="ARBA" id="ARBA00023136"/>
    </source>
</evidence>
<dbReference type="STRING" id="1450537.A0A395HPP1"/>
<evidence type="ECO:0000256" key="1">
    <source>
        <dbReference type="ARBA" id="ARBA00004141"/>
    </source>
</evidence>
<dbReference type="GO" id="GO:0016020">
    <property type="term" value="C:membrane"/>
    <property type="evidence" value="ECO:0007669"/>
    <property type="project" value="UniProtKB-SubCell"/>
</dbReference>
<evidence type="ECO:0000313" key="8">
    <source>
        <dbReference type="EMBL" id="RAL09235.1"/>
    </source>
</evidence>
<protein>
    <recommendedName>
        <fullName evidence="7">Rhodopsin domain-containing protein</fullName>
    </recommendedName>
</protein>
<evidence type="ECO:0000259" key="7">
    <source>
        <dbReference type="Pfam" id="PF20684"/>
    </source>
</evidence>
<comment type="similarity">
    <text evidence="5">Belongs to the SAT4 family.</text>
</comment>
<dbReference type="EMBL" id="KZ824305">
    <property type="protein sequence ID" value="RAL09235.1"/>
    <property type="molecule type" value="Genomic_DNA"/>
</dbReference>
<feature type="transmembrane region" description="Helical" evidence="6">
    <location>
        <begin position="105"/>
        <end position="124"/>
    </location>
</feature>
<feature type="domain" description="Rhodopsin" evidence="7">
    <location>
        <begin position="34"/>
        <end position="179"/>
    </location>
</feature>
<accession>A0A395HPP1</accession>
<dbReference type="AlphaFoldDB" id="A0A395HPP1"/>
<evidence type="ECO:0000256" key="6">
    <source>
        <dbReference type="SAM" id="Phobius"/>
    </source>
</evidence>
<dbReference type="InterPro" id="IPR052337">
    <property type="entry name" value="SAT4-like"/>
</dbReference>
<name>A0A395HPP1_ASPHC</name>
<sequence>MYQRSDSSNVPYNGGSLLGVAIAVAIIQIVSVVARFYTRHTQRIAYALDDFLIVIALVASLGQSALYVVLVEVAGVGYHMSYIEQTPEKLIALEKGLYVNEIIDFPFVVTPAKVSILVFYVRIFSTRNFRVAAYIVGAFVVGHGIGILFAAIFQCSPIAYIWDKTIEDGSCLIKKPFTVTFHHLIF</sequence>
<organism evidence="8 9">
    <name type="scientific">Aspergillus homomorphus (strain CBS 101889)</name>
    <dbReference type="NCBI Taxonomy" id="1450537"/>
    <lineage>
        <taxon>Eukaryota</taxon>
        <taxon>Fungi</taxon>
        <taxon>Dikarya</taxon>
        <taxon>Ascomycota</taxon>
        <taxon>Pezizomycotina</taxon>
        <taxon>Eurotiomycetes</taxon>
        <taxon>Eurotiomycetidae</taxon>
        <taxon>Eurotiales</taxon>
        <taxon>Aspergillaceae</taxon>
        <taxon>Aspergillus</taxon>
        <taxon>Aspergillus subgen. Circumdati</taxon>
    </lineage>
</organism>
<dbReference type="OrthoDB" id="5417844at2759"/>
<dbReference type="RefSeq" id="XP_025548389.1">
    <property type="nucleotide sequence ID" value="XM_025697206.1"/>
</dbReference>
<dbReference type="Proteomes" id="UP000248961">
    <property type="component" value="Unassembled WGS sequence"/>
</dbReference>
<keyword evidence="3 6" id="KW-1133">Transmembrane helix</keyword>
<dbReference type="VEuPathDB" id="FungiDB:BO97DRAFT_427504"/>
<keyword evidence="4 6" id="KW-0472">Membrane</keyword>
<dbReference type="Pfam" id="PF20684">
    <property type="entry name" value="Fung_rhodopsin"/>
    <property type="match status" value="1"/>
</dbReference>